<dbReference type="InterPro" id="IPR003226">
    <property type="entry name" value="MYG1_exonuclease"/>
</dbReference>
<organism evidence="1 2">
    <name type="scientific">Syntrophotalea acetylenivorans</name>
    <dbReference type="NCBI Taxonomy" id="1842532"/>
    <lineage>
        <taxon>Bacteria</taxon>
        <taxon>Pseudomonadati</taxon>
        <taxon>Thermodesulfobacteriota</taxon>
        <taxon>Desulfuromonadia</taxon>
        <taxon>Desulfuromonadales</taxon>
        <taxon>Syntrophotaleaceae</taxon>
        <taxon>Syntrophotalea</taxon>
    </lineage>
</organism>
<dbReference type="OrthoDB" id="183622at2"/>
<evidence type="ECO:0000313" key="1">
    <source>
        <dbReference type="EMBL" id="APG28345.1"/>
    </source>
</evidence>
<name>A0A1L3GR12_9BACT</name>
<gene>
    <name evidence="1" type="ORF">A7E78_11085</name>
</gene>
<proteinExistence type="predicted"/>
<dbReference type="STRING" id="1842532.A7E78_11085"/>
<dbReference type="Pfam" id="PF03690">
    <property type="entry name" value="MYG1_exonuc"/>
    <property type="match status" value="1"/>
</dbReference>
<protein>
    <submittedName>
        <fullName evidence="1">Uncharacterized protein</fullName>
    </submittedName>
</protein>
<keyword evidence="2" id="KW-1185">Reference proteome</keyword>
<dbReference type="AlphaFoldDB" id="A0A1L3GR12"/>
<dbReference type="RefSeq" id="WP_072284375.1">
    <property type="nucleotide sequence ID" value="NZ_CP015519.1"/>
</dbReference>
<dbReference type="EMBL" id="CP015519">
    <property type="protein sequence ID" value="APG28345.1"/>
    <property type="molecule type" value="Genomic_DNA"/>
</dbReference>
<sequence length="283" mass="31998">MHKIVVHPGSAHRDDFMAVSVLLANLEEAEVFRRDPTSEDLADPATYVVDVGMQYDPRLGNFDHHQDASLPCAFHLVMQHFGYHEDAQLVYGWYPLMSMMDVKGPHKTAEYFGVDASLLLASASPIDGYILSRFSRVESLGKDDLIYKFMKEMGRDLLTLIGEKKQRLTRLKKEAKVVQVNHLKAIVSYIDDNPKLAMELYLRYLGDPSIGICIAPSVRGKGWELMRLKDHKDVDFRDIAKDPKVRFVHANGYVAATHALLPVDQVIDLASRCIVEGHEHRAV</sequence>
<accession>A0A1L3GR12</accession>
<reference evidence="1 2" key="1">
    <citation type="journal article" date="2017" name="Genome Announc.">
        <title>Complete Genome Sequences of Two Acetylene-Fermenting Pelobacter acetylenicus Strains.</title>
        <authorList>
            <person name="Sutton J.M."/>
            <person name="Baesman S.M."/>
            <person name="Fierst J.L."/>
            <person name="Poret-Peterson A.T."/>
            <person name="Oremland R.S."/>
            <person name="Dunlap D.S."/>
            <person name="Akob D.M."/>
        </authorList>
    </citation>
    <scope>NUCLEOTIDE SEQUENCE [LARGE SCALE GENOMIC DNA]</scope>
    <source>
        <strain evidence="1 2">SFB93</strain>
    </source>
</reference>
<dbReference type="KEGG" id="pef:A7E78_11085"/>
<evidence type="ECO:0000313" key="2">
    <source>
        <dbReference type="Proteomes" id="UP000182517"/>
    </source>
</evidence>
<dbReference type="Proteomes" id="UP000182517">
    <property type="component" value="Chromosome"/>
</dbReference>